<proteinExistence type="predicted"/>
<protein>
    <submittedName>
        <fullName evidence="1">Uncharacterized protein</fullName>
    </submittedName>
</protein>
<dbReference type="EMBL" id="OX451739">
    <property type="protein sequence ID" value="CAI8608596.1"/>
    <property type="molecule type" value="Genomic_DNA"/>
</dbReference>
<keyword evidence="2" id="KW-1185">Reference proteome</keyword>
<evidence type="ECO:0000313" key="2">
    <source>
        <dbReference type="Proteomes" id="UP001157006"/>
    </source>
</evidence>
<dbReference type="AlphaFoldDB" id="A0AAV1ADZ2"/>
<accession>A0AAV1ADZ2</accession>
<dbReference type="Proteomes" id="UP001157006">
    <property type="component" value="Chromosome 4"/>
</dbReference>
<name>A0AAV1ADZ2_VICFA</name>
<gene>
    <name evidence="1" type="ORF">VFH_IV093880</name>
</gene>
<reference evidence="1 2" key="1">
    <citation type="submission" date="2023-01" db="EMBL/GenBank/DDBJ databases">
        <authorList>
            <person name="Kreplak J."/>
        </authorList>
    </citation>
    <scope>NUCLEOTIDE SEQUENCE [LARGE SCALE GENOMIC DNA]</scope>
</reference>
<evidence type="ECO:0000313" key="1">
    <source>
        <dbReference type="EMBL" id="CAI8608596.1"/>
    </source>
</evidence>
<sequence>MTIRVIFHIIKFEVFVISGGLQSLSDRFYACNPVFYSRADLEEITAVFTVTLTALIEQMTNLANQVKNNNNMNQRRDMRREHVRLPRGGNNHRVFIAENLSSEEEESYEEEVVDHGKRHNHDYRGNANILLFYETMGMKEFLD</sequence>
<organism evidence="1 2">
    <name type="scientific">Vicia faba</name>
    <name type="common">Broad bean</name>
    <name type="synonym">Faba vulgaris</name>
    <dbReference type="NCBI Taxonomy" id="3906"/>
    <lineage>
        <taxon>Eukaryota</taxon>
        <taxon>Viridiplantae</taxon>
        <taxon>Streptophyta</taxon>
        <taxon>Embryophyta</taxon>
        <taxon>Tracheophyta</taxon>
        <taxon>Spermatophyta</taxon>
        <taxon>Magnoliopsida</taxon>
        <taxon>eudicotyledons</taxon>
        <taxon>Gunneridae</taxon>
        <taxon>Pentapetalae</taxon>
        <taxon>rosids</taxon>
        <taxon>fabids</taxon>
        <taxon>Fabales</taxon>
        <taxon>Fabaceae</taxon>
        <taxon>Papilionoideae</taxon>
        <taxon>50 kb inversion clade</taxon>
        <taxon>NPAAA clade</taxon>
        <taxon>Hologalegina</taxon>
        <taxon>IRL clade</taxon>
        <taxon>Fabeae</taxon>
        <taxon>Vicia</taxon>
    </lineage>
</organism>